<dbReference type="EMBL" id="QZWG01000012">
    <property type="protein sequence ID" value="RZB75936.1"/>
    <property type="molecule type" value="Genomic_DNA"/>
</dbReference>
<dbReference type="Proteomes" id="UP000289340">
    <property type="component" value="Chromosome 12"/>
</dbReference>
<reference evidence="2" key="1">
    <citation type="submission" date="2014-07" db="EMBL/GenBank/DDBJ databases">
        <title>Identification of a novel salt tolerance gene in wild soybean by whole-genome sequencing.</title>
        <authorList>
            <person name="Lam H.-M."/>
            <person name="Qi X."/>
            <person name="Li M.-W."/>
            <person name="Liu X."/>
            <person name="Xie M."/>
            <person name="Ni M."/>
            <person name="Xu X."/>
        </authorList>
    </citation>
    <scope>NUCLEOTIDE SEQUENCE [LARGE SCALE GENOMIC DNA]</scope>
    <source>
        <tissue evidence="2">Root</tissue>
    </source>
</reference>
<dbReference type="Gene3D" id="1.20.1260.60">
    <property type="entry name" value="Vacuolar protein sorting-associated protein Ist1"/>
    <property type="match status" value="1"/>
</dbReference>
<organism evidence="2">
    <name type="scientific">Glycine soja</name>
    <name type="common">Wild soybean</name>
    <dbReference type="NCBI Taxonomy" id="3848"/>
    <lineage>
        <taxon>Eukaryota</taxon>
        <taxon>Viridiplantae</taxon>
        <taxon>Streptophyta</taxon>
        <taxon>Embryophyta</taxon>
        <taxon>Tracheophyta</taxon>
        <taxon>Spermatophyta</taxon>
        <taxon>Magnoliopsida</taxon>
        <taxon>eudicotyledons</taxon>
        <taxon>Gunneridae</taxon>
        <taxon>Pentapetalae</taxon>
        <taxon>rosids</taxon>
        <taxon>fabids</taxon>
        <taxon>Fabales</taxon>
        <taxon>Fabaceae</taxon>
        <taxon>Papilionoideae</taxon>
        <taxon>50 kb inversion clade</taxon>
        <taxon>NPAAA clade</taxon>
        <taxon>indigoferoid/millettioid clade</taxon>
        <taxon>Phaseoleae</taxon>
        <taxon>Glycine</taxon>
        <taxon>Glycine subgen. Soja</taxon>
    </lineage>
</organism>
<evidence type="ECO:0000313" key="2">
    <source>
        <dbReference type="EMBL" id="KHN23988.1"/>
    </source>
</evidence>
<evidence type="ECO:0000313" key="3">
    <source>
        <dbReference type="EMBL" id="RZB75936.1"/>
    </source>
</evidence>
<reference evidence="3 4" key="2">
    <citation type="submission" date="2018-09" db="EMBL/GenBank/DDBJ databases">
        <title>A high-quality reference genome of wild soybean provides a powerful tool to mine soybean genomes.</title>
        <authorList>
            <person name="Xie M."/>
            <person name="Chung C.Y.L."/>
            <person name="Li M.-W."/>
            <person name="Wong F.-L."/>
            <person name="Chan T.-F."/>
            <person name="Lam H.-M."/>
        </authorList>
    </citation>
    <scope>NUCLEOTIDE SEQUENCE [LARGE SCALE GENOMIC DNA]</scope>
    <source>
        <strain evidence="4">cv. W05</strain>
        <tissue evidence="3">Hypocotyl of etiolated seedlings</tissue>
    </source>
</reference>
<sequence length="209" mass="24130">MMQIEKKKPSRPMWSYAIRDALACVGVSGWKKAFKCENLIMQFQAQLNIQKNRRRVIIVQSRADIAQLLEIDKLESAFSRVDQLCKDTCLLTAYDLIDNFCECLITNMSFISKCSSVHNLPINVVVAIASLTYASSRCGELSLLHLIRNLFRERYGREFDITNVELFAGNYVDLPLRKNLSNYSVLEDEKLMLLNEIAHENFNQQLERL</sequence>
<accession>A0A0B2QW03</accession>
<dbReference type="Proteomes" id="UP000053555">
    <property type="component" value="Unassembled WGS sequence"/>
</dbReference>
<dbReference type="Gramene" id="XM_028336537.1">
    <property type="protein sequence ID" value="XP_028192338.1"/>
    <property type="gene ID" value="LOC114378032"/>
</dbReference>
<dbReference type="SMR" id="A0A0B2QW03"/>
<dbReference type="GO" id="GO:0015031">
    <property type="term" value="P:protein transport"/>
    <property type="evidence" value="ECO:0007669"/>
    <property type="project" value="InterPro"/>
</dbReference>
<dbReference type="Pfam" id="PF03398">
    <property type="entry name" value="Ist1"/>
    <property type="match status" value="1"/>
</dbReference>
<protein>
    <submittedName>
        <fullName evidence="2">IST1-like protein</fullName>
    </submittedName>
</protein>
<dbReference type="AlphaFoldDB" id="A0A0B2QW03"/>
<dbReference type="InterPro" id="IPR005061">
    <property type="entry name" value="Ist1"/>
</dbReference>
<proteinExistence type="inferred from homology"/>
<gene>
    <name evidence="3" type="ORF">D0Y65_034441</name>
    <name evidence="2" type="ORF">glysoja_047759</name>
</gene>
<comment type="similarity">
    <text evidence="1">Belongs to the IST1 family.</text>
</comment>
<evidence type="ECO:0000256" key="1">
    <source>
        <dbReference type="ARBA" id="ARBA00005536"/>
    </source>
</evidence>
<dbReference type="PANTHER" id="PTHR12161">
    <property type="entry name" value="IST1 FAMILY MEMBER"/>
    <property type="match status" value="1"/>
</dbReference>
<dbReference type="EMBL" id="KN655776">
    <property type="protein sequence ID" value="KHN23988.1"/>
    <property type="molecule type" value="Genomic_DNA"/>
</dbReference>
<evidence type="ECO:0000313" key="4">
    <source>
        <dbReference type="Proteomes" id="UP000289340"/>
    </source>
</evidence>
<dbReference type="InterPro" id="IPR042277">
    <property type="entry name" value="IST1-like"/>
</dbReference>
<dbReference type="FunFam" id="1.20.1260.60:FF:000009">
    <property type="entry name" value="IST1-like protein"/>
    <property type="match status" value="1"/>
</dbReference>
<dbReference type="PANTHER" id="PTHR12161:SF58">
    <property type="entry name" value="REGULATOR OF VPS4 ACTIVITY IN THE MVB PATHWAY PROTEIN"/>
    <property type="match status" value="1"/>
</dbReference>
<name>A0A0B2QW03_GLYSO</name>
<keyword evidence="4" id="KW-1185">Reference proteome</keyword>